<evidence type="ECO:0000313" key="2">
    <source>
        <dbReference type="EMBL" id="KAJ1211411.1"/>
    </source>
</evidence>
<feature type="compositionally biased region" description="Basic and acidic residues" evidence="1">
    <location>
        <begin position="66"/>
        <end position="83"/>
    </location>
</feature>
<comment type="caution">
    <text evidence="2">The sequence shown here is derived from an EMBL/GenBank/DDBJ whole genome shotgun (WGS) entry which is preliminary data.</text>
</comment>
<dbReference type="Proteomes" id="UP001066276">
    <property type="component" value="Chromosome 1_2"/>
</dbReference>
<organism evidence="2 3">
    <name type="scientific">Pleurodeles waltl</name>
    <name type="common">Iberian ribbed newt</name>
    <dbReference type="NCBI Taxonomy" id="8319"/>
    <lineage>
        <taxon>Eukaryota</taxon>
        <taxon>Metazoa</taxon>
        <taxon>Chordata</taxon>
        <taxon>Craniata</taxon>
        <taxon>Vertebrata</taxon>
        <taxon>Euteleostomi</taxon>
        <taxon>Amphibia</taxon>
        <taxon>Batrachia</taxon>
        <taxon>Caudata</taxon>
        <taxon>Salamandroidea</taxon>
        <taxon>Salamandridae</taxon>
        <taxon>Pleurodelinae</taxon>
        <taxon>Pleurodeles</taxon>
    </lineage>
</organism>
<feature type="region of interest" description="Disordered" evidence="1">
    <location>
        <begin position="51"/>
        <end position="83"/>
    </location>
</feature>
<evidence type="ECO:0000313" key="3">
    <source>
        <dbReference type="Proteomes" id="UP001066276"/>
    </source>
</evidence>
<gene>
    <name evidence="2" type="ORF">NDU88_006771</name>
</gene>
<sequence>MACGEEEQRYGIAANTNASPVLKIILSGKTQFYEDPTATCDWLDLYKTTGTDVASREHSNSAPTESEERTKENTKPTTTKETE</sequence>
<reference evidence="2" key="1">
    <citation type="journal article" date="2022" name="bioRxiv">
        <title>Sequencing and chromosome-scale assembly of the giantPleurodeles waltlgenome.</title>
        <authorList>
            <person name="Brown T."/>
            <person name="Elewa A."/>
            <person name="Iarovenko S."/>
            <person name="Subramanian E."/>
            <person name="Araus A.J."/>
            <person name="Petzold A."/>
            <person name="Susuki M."/>
            <person name="Suzuki K.-i.T."/>
            <person name="Hayashi T."/>
            <person name="Toyoda A."/>
            <person name="Oliveira C."/>
            <person name="Osipova E."/>
            <person name="Leigh N.D."/>
            <person name="Simon A."/>
            <person name="Yun M.H."/>
        </authorList>
    </citation>
    <scope>NUCLEOTIDE SEQUENCE</scope>
    <source>
        <strain evidence="2">20211129_DDA</strain>
        <tissue evidence="2">Liver</tissue>
    </source>
</reference>
<proteinExistence type="predicted"/>
<accession>A0AAV7WFM3</accession>
<name>A0AAV7WFM3_PLEWA</name>
<keyword evidence="3" id="KW-1185">Reference proteome</keyword>
<evidence type="ECO:0000256" key="1">
    <source>
        <dbReference type="SAM" id="MobiDB-lite"/>
    </source>
</evidence>
<dbReference type="AlphaFoldDB" id="A0AAV7WFM3"/>
<dbReference type="EMBL" id="JANPWB010000002">
    <property type="protein sequence ID" value="KAJ1211411.1"/>
    <property type="molecule type" value="Genomic_DNA"/>
</dbReference>
<protein>
    <submittedName>
        <fullName evidence="2">Uncharacterized protein</fullName>
    </submittedName>
</protein>